<evidence type="ECO:0008006" key="4">
    <source>
        <dbReference type="Google" id="ProtNLM"/>
    </source>
</evidence>
<accession>A0A927BCK4</accession>
<reference evidence="2" key="1">
    <citation type="submission" date="2020-09" db="EMBL/GenBank/DDBJ databases">
        <authorList>
            <person name="Kim M.K."/>
        </authorList>
    </citation>
    <scope>NUCLEOTIDE SEQUENCE</scope>
    <source>
        <strain evidence="2">BT664</strain>
    </source>
</reference>
<protein>
    <recommendedName>
        <fullName evidence="4">DUF4369 domain-containing protein</fullName>
    </recommendedName>
</protein>
<feature type="chain" id="PRO_5037402898" description="DUF4369 domain-containing protein" evidence="1">
    <location>
        <begin position="24"/>
        <end position="206"/>
    </location>
</feature>
<evidence type="ECO:0000313" key="3">
    <source>
        <dbReference type="Proteomes" id="UP000612233"/>
    </source>
</evidence>
<feature type="signal peptide" evidence="1">
    <location>
        <begin position="1"/>
        <end position="23"/>
    </location>
</feature>
<keyword evidence="3" id="KW-1185">Reference proteome</keyword>
<dbReference type="Proteomes" id="UP000612233">
    <property type="component" value="Unassembled WGS sequence"/>
</dbReference>
<organism evidence="2 3">
    <name type="scientific">Hymenobacter montanus</name>
    <dbReference type="NCBI Taxonomy" id="2771359"/>
    <lineage>
        <taxon>Bacteria</taxon>
        <taxon>Pseudomonadati</taxon>
        <taxon>Bacteroidota</taxon>
        <taxon>Cytophagia</taxon>
        <taxon>Cytophagales</taxon>
        <taxon>Hymenobacteraceae</taxon>
        <taxon>Hymenobacter</taxon>
    </lineage>
</organism>
<evidence type="ECO:0000256" key="1">
    <source>
        <dbReference type="SAM" id="SignalP"/>
    </source>
</evidence>
<comment type="caution">
    <text evidence="2">The sequence shown here is derived from an EMBL/GenBank/DDBJ whole genome shotgun (WGS) entry which is preliminary data.</text>
</comment>
<dbReference type="RefSeq" id="WP_191005126.1">
    <property type="nucleotide sequence ID" value="NZ_JACXAD010000010.1"/>
</dbReference>
<dbReference type="EMBL" id="JACXAD010000010">
    <property type="protein sequence ID" value="MBD2768306.1"/>
    <property type="molecule type" value="Genomic_DNA"/>
</dbReference>
<sequence length="206" mass="22221">MKSCIVKSAGRALVASCWALQLASCVSTEHEASIVKQEARAIYRPPVAGSRIRVNSRTVLNTVSIAHVFSNPKALDNFTLQLRGPRVLTGQAHFIVTNSAGDTLRHEVLPARALLGESASRDPLASSVRDREIAILQSMNSFFAAGNFSRPAIPTDAAPPTEVDSKIWSALSSDSTAVGFDYPSTGGAERRMAYVRKLRKTIVIDQ</sequence>
<gene>
    <name evidence="2" type="ORF">IC235_10415</name>
</gene>
<dbReference type="AlphaFoldDB" id="A0A927BCK4"/>
<keyword evidence="1" id="KW-0732">Signal</keyword>
<name>A0A927BCK4_9BACT</name>
<proteinExistence type="predicted"/>
<evidence type="ECO:0000313" key="2">
    <source>
        <dbReference type="EMBL" id="MBD2768306.1"/>
    </source>
</evidence>